<dbReference type="Proteomes" id="UP000237717">
    <property type="component" value="Chromosome I"/>
</dbReference>
<organism evidence="2 3">
    <name type="scientific">Agrobacterium tumefaciens</name>
    <dbReference type="NCBI Taxonomy" id="358"/>
    <lineage>
        <taxon>Bacteria</taxon>
        <taxon>Pseudomonadati</taxon>
        <taxon>Pseudomonadota</taxon>
        <taxon>Alphaproteobacteria</taxon>
        <taxon>Hyphomicrobiales</taxon>
        <taxon>Rhizobiaceae</taxon>
        <taxon>Rhizobium/Agrobacterium group</taxon>
        <taxon>Agrobacterium</taxon>
        <taxon>Agrobacterium tumefaciens complex</taxon>
    </lineage>
</organism>
<accession>A0A2L2L8D7</accession>
<evidence type="ECO:0000313" key="3">
    <source>
        <dbReference type="Proteomes" id="UP000237717"/>
    </source>
</evidence>
<reference evidence="2 3" key="1">
    <citation type="submission" date="2018-02" db="EMBL/GenBank/DDBJ databases">
        <title>Complete genome sequence of Agrobacterium tumefaciens 1D1609.</title>
        <authorList>
            <person name="Cho S.-T."/>
            <person name="Haryono M."/>
            <person name="Chang H.-H."/>
            <person name="Santos M.N."/>
            <person name="Lai E.-M."/>
            <person name="Kuo C.-H."/>
        </authorList>
    </citation>
    <scope>NUCLEOTIDE SEQUENCE [LARGE SCALE GENOMIC DNA]</scope>
    <source>
        <strain evidence="2 3">1D1609</strain>
    </source>
</reference>
<dbReference type="AlphaFoldDB" id="A0A2L2L8D7"/>
<dbReference type="CDD" id="cd00093">
    <property type="entry name" value="HTH_XRE"/>
    <property type="match status" value="1"/>
</dbReference>
<dbReference type="RefSeq" id="WP_104679283.1">
    <property type="nucleotide sequence ID" value="NZ_CP026924.1"/>
</dbReference>
<dbReference type="Pfam" id="PF01381">
    <property type="entry name" value="HTH_3"/>
    <property type="match status" value="1"/>
</dbReference>
<evidence type="ECO:0000259" key="1">
    <source>
        <dbReference type="PROSITE" id="PS50943"/>
    </source>
</evidence>
<name>A0A2L2L8D7_AGRTU</name>
<dbReference type="SUPFAM" id="SSF47413">
    <property type="entry name" value="lambda repressor-like DNA-binding domains"/>
    <property type="match status" value="1"/>
</dbReference>
<dbReference type="InterPro" id="IPR010982">
    <property type="entry name" value="Lambda_DNA-bd_dom_sf"/>
</dbReference>
<dbReference type="GO" id="GO:0003677">
    <property type="term" value="F:DNA binding"/>
    <property type="evidence" value="ECO:0007669"/>
    <property type="project" value="InterPro"/>
</dbReference>
<gene>
    <name evidence="2" type="ORF">At1D1609_05510</name>
</gene>
<evidence type="ECO:0000313" key="2">
    <source>
        <dbReference type="EMBL" id="AVH40603.1"/>
    </source>
</evidence>
<dbReference type="InterPro" id="IPR001387">
    <property type="entry name" value="Cro/C1-type_HTH"/>
</dbReference>
<proteinExistence type="predicted"/>
<dbReference type="SMART" id="SM00530">
    <property type="entry name" value="HTH_XRE"/>
    <property type="match status" value="1"/>
</dbReference>
<sequence length="117" mass="12460">MQTITTPNGETLVVLPLSEYETLVDKADIASAEKVRADIASGRDELVPAAVVNRLLGGENPVKVWREHRGMSAKDLAAKAAISAPYVSEIESGKKDGSLSVMRKIADALDVDLDDLA</sequence>
<dbReference type="Gene3D" id="1.10.260.40">
    <property type="entry name" value="lambda repressor-like DNA-binding domains"/>
    <property type="match status" value="1"/>
</dbReference>
<protein>
    <submittedName>
        <fullName evidence="2">XRE family transcriptional regulator</fullName>
    </submittedName>
</protein>
<dbReference type="PROSITE" id="PS50943">
    <property type="entry name" value="HTH_CROC1"/>
    <property type="match status" value="1"/>
</dbReference>
<feature type="domain" description="HTH cro/C1-type" evidence="1">
    <location>
        <begin position="62"/>
        <end position="116"/>
    </location>
</feature>
<dbReference type="EMBL" id="CP026924">
    <property type="protein sequence ID" value="AVH40603.1"/>
    <property type="molecule type" value="Genomic_DNA"/>
</dbReference>